<feature type="compositionally biased region" description="Basic and acidic residues" evidence="11">
    <location>
        <begin position="988"/>
        <end position="1002"/>
    </location>
</feature>
<dbReference type="GO" id="GO:0003677">
    <property type="term" value="F:DNA binding"/>
    <property type="evidence" value="ECO:0007669"/>
    <property type="project" value="UniProtKB-UniRule"/>
</dbReference>
<feature type="region of interest" description="Disordered" evidence="11">
    <location>
        <begin position="987"/>
        <end position="1007"/>
    </location>
</feature>
<dbReference type="Pfam" id="PF04565">
    <property type="entry name" value="RNA_pol_Rpb2_3"/>
    <property type="match status" value="1"/>
</dbReference>
<evidence type="ECO:0000256" key="7">
    <source>
        <dbReference type="ARBA" id="ARBA00026088"/>
    </source>
</evidence>
<evidence type="ECO:0000256" key="11">
    <source>
        <dbReference type="SAM" id="MobiDB-lite"/>
    </source>
</evidence>
<dbReference type="InterPro" id="IPR015712">
    <property type="entry name" value="DNA-dir_RNA_pol_su2"/>
</dbReference>
<keyword evidence="4 9" id="KW-0808">Transferase</keyword>
<dbReference type="InterPro" id="IPR007642">
    <property type="entry name" value="RNA_pol_Rpb2_2"/>
</dbReference>
<dbReference type="EMBL" id="KY407660">
    <property type="protein sequence ID" value="ARK14782.1"/>
    <property type="molecule type" value="Genomic_DNA"/>
</dbReference>
<dbReference type="InterPro" id="IPR007121">
    <property type="entry name" value="RNA_pol_bsu_CS"/>
</dbReference>
<evidence type="ECO:0000256" key="10">
    <source>
        <dbReference type="RuleBase" id="RU363031"/>
    </source>
</evidence>
<geneLocation type="chloroplast" evidence="16"/>
<dbReference type="GO" id="GO:0000428">
    <property type="term" value="C:DNA-directed RNA polymerase complex"/>
    <property type="evidence" value="ECO:0007669"/>
    <property type="project" value="UniProtKB-KW"/>
</dbReference>
<dbReference type="Pfam" id="PF00562">
    <property type="entry name" value="RNA_pol_Rpb2_6"/>
    <property type="match status" value="1"/>
</dbReference>
<dbReference type="HAMAP" id="MF_01321">
    <property type="entry name" value="RNApol_bact_RpoB"/>
    <property type="match status" value="1"/>
</dbReference>
<dbReference type="InterPro" id="IPR014724">
    <property type="entry name" value="RNA_pol_RPB2_OB-fold"/>
</dbReference>
<dbReference type="GeneID" id="32884372"/>
<feature type="domain" description="DNA-directed RNA polymerase subunit 2 hybrid-binding" evidence="12">
    <location>
        <begin position="1033"/>
        <end position="1409"/>
    </location>
</feature>
<proteinExistence type="inferred from homology"/>
<dbReference type="InterPro" id="IPR037033">
    <property type="entry name" value="DNA-dir_RNAP_su2_hyb_sf"/>
</dbReference>
<reference evidence="16" key="1">
    <citation type="journal article" date="2017" name="Sci. Rep.">
        <title>Divergent copies of the large inverted repeat in the chloroplast genomes of ulvophycean green algae.</title>
        <authorList>
            <person name="Turmel M."/>
            <person name="Otis C."/>
            <person name="Lemieux C."/>
        </authorList>
    </citation>
    <scope>NUCLEOTIDE SEQUENCE</scope>
</reference>
<dbReference type="GO" id="GO:0009507">
    <property type="term" value="C:chloroplast"/>
    <property type="evidence" value="ECO:0007669"/>
    <property type="project" value="UniProtKB-SubCell"/>
</dbReference>
<keyword evidence="5 9" id="KW-0548">Nucleotidyltransferase</keyword>
<evidence type="ECO:0000256" key="8">
    <source>
        <dbReference type="ARBA" id="ARBA00048552"/>
    </source>
</evidence>
<dbReference type="Gene3D" id="2.30.150.10">
    <property type="entry name" value="DNA-directed RNA polymerase, beta subunit, external 1 domain"/>
    <property type="match status" value="1"/>
</dbReference>
<dbReference type="PANTHER" id="PTHR20856">
    <property type="entry name" value="DNA-DIRECTED RNA POLYMERASE I SUBUNIT 2"/>
    <property type="match status" value="1"/>
</dbReference>
<dbReference type="EC" id="2.7.7.6" evidence="9"/>
<dbReference type="InterPro" id="IPR007120">
    <property type="entry name" value="DNA-dir_RNAP_su2_dom"/>
</dbReference>
<dbReference type="PROSITE" id="PS01166">
    <property type="entry name" value="RNA_POL_BETA"/>
    <property type="match status" value="1"/>
</dbReference>
<evidence type="ECO:0000256" key="9">
    <source>
        <dbReference type="HAMAP-Rule" id="MF_01321"/>
    </source>
</evidence>
<comment type="similarity">
    <text evidence="2 9 10">Belongs to the RNA polymerase beta chain family.</text>
</comment>
<dbReference type="Gene3D" id="2.40.50.150">
    <property type="match status" value="1"/>
</dbReference>
<dbReference type="Gene3D" id="3.90.1110.10">
    <property type="entry name" value="RNA polymerase Rpb2, domain 2"/>
    <property type="match status" value="2"/>
</dbReference>
<evidence type="ECO:0000259" key="13">
    <source>
        <dbReference type="Pfam" id="PF04560"/>
    </source>
</evidence>
<gene>
    <name evidence="9 16" type="primary">rpoB</name>
</gene>
<evidence type="ECO:0000259" key="12">
    <source>
        <dbReference type="Pfam" id="PF00562"/>
    </source>
</evidence>
<dbReference type="Pfam" id="PF04561">
    <property type="entry name" value="RNA_pol_Rpb2_2"/>
    <property type="match status" value="2"/>
</dbReference>
<dbReference type="Gene3D" id="2.40.50.100">
    <property type="match status" value="2"/>
</dbReference>
<dbReference type="Gene3D" id="3.90.1800.10">
    <property type="entry name" value="RNA polymerase alpha subunit dimerisation domain"/>
    <property type="match status" value="1"/>
</dbReference>
<feature type="domain" description="RNA polymerase Rpb2" evidence="13">
    <location>
        <begin position="1411"/>
        <end position="1484"/>
    </location>
</feature>
<evidence type="ECO:0000256" key="5">
    <source>
        <dbReference type="ARBA" id="ARBA00022695"/>
    </source>
</evidence>
<keyword evidence="16" id="KW-0934">Plastid</keyword>
<keyword evidence="3 9" id="KW-0240">DNA-directed RNA polymerase</keyword>
<evidence type="ECO:0000256" key="6">
    <source>
        <dbReference type="ARBA" id="ARBA00023163"/>
    </source>
</evidence>
<dbReference type="CDD" id="cd00653">
    <property type="entry name" value="RNA_pol_B_RPB2"/>
    <property type="match status" value="1"/>
</dbReference>
<dbReference type="InterPro" id="IPR007645">
    <property type="entry name" value="RNA_pol_Rpb2_3"/>
</dbReference>
<evidence type="ECO:0000256" key="2">
    <source>
        <dbReference type="ARBA" id="ARBA00006835"/>
    </source>
</evidence>
<sequence length="1501" mass="168554">MSLYLRKYSFLIPDFVAVQRESFENLLKSTLISSITKRNPITNSTKQIELCFYPKYYKLRPPEYTAKSAIFTRKTYSCRLYLPAQLLNKKTNVLQLQWVLLGNLPLMTKRGHFIINGSPRVIINQMVRSPGIYYHEQIHRNQKRTYYADLISYRGTWLRFEVDKKNAIWARMKKTPKIPILILLQAIGFNLPTILKSVAYPDFLLNNTPKLKIAANLVRTYQTSSVDSRLVNAASTTKTISNSGEPIVLSPGQTQDTYVSGDSFTLSPAYVSAREDNVGNRDLSNSTRWDNEIYCKSQNAALIKLYALTHPNKHIDSITSSLGKSFLYRKFMNPRTYDLAILGRLRLNKKLNISVPLETTTLTAQDLLFITNALVSLQNGVGKVDDIDNLKNRRLRTAGELITNQFNIGLLRLEKLIQSQLKIQNAKLSLSSLINTKPINGALREFFGSNPLSQFLDQTNPLAEITHKRRISSLGPGGVNRETAGMAIRGIHPTHYGRICPIETPEGQNAGLVNSLALNSSVTEYGFIKTPFFKVLSGQVQNLTTPTTFSASQEEKNLLAPGDIRVNRLNFLPNSDLPIRYLGEFTRSNRLKVDCISVSPLQMISIATSLIPFLEHDDANRALMGSNMQRQAVPLMFGERPIVGTGLEYRVSSDSGHVLQSKARGIVSFVDSDKITIVRPSNSNKILSLEKLGLTQTTGYRTAHLKAENLDCNSIPNKLIRSSSTVHTQYSPQKAKLWGACEATNAPPGIQEFEPSTPRVYPTGTALELPLQLQQKLIKLNHPESVTNKKTFIQNYLAQNNTYQENLLIKQTGLSAKISLNVASHHVAERSGDGRIPRSTSAPSYLYSSFNTPLISLKEQFNLFKSLYYNTNNVNLYESKNDASNSFSSNGLKVVNKSLEKTNTTHTINSFANNGINFSRNTKLTSLKLSSDKKLINLKFNSKFVVKQQPLSDFKVLESHIQIKTQKQQKQNEPLLNNLFTKNQSVKSSDKSIRNIPDRDTTRVYPKGIDPQSISMYTADDPLSKVADNRFTSLNYELQHLFRSNQDTSIMHRPVIREGDWVNSGDLLADNSTSVNGELALGKNLLIAYMPWEGYNFEDAILVSERLVYDDLYTSLHIERYSVEIRETKFGLEQITNNIPDETNLSHLDSNGLAKIGTWLTAGDIMVGKITPTPRKSLARYEKLLHDVVGKPKPSIRDTSLRVPRGVEGRLIHIEILDTDQLPPDSIQSGPGRVNIYIAEKRKIHIGDKLAGRHGNKGIISNILPRQDMPYLPDGTPLDMVLNPLGVPSRMNVGQIYECLLGLAGRYLGEKYKVRPFDEIYGPETSRSLVYSKLYEARLKTGQNWLFNPMCPGKTRLFDGRTGECFNQPVTVGQAYILKLIHLVDEKIHARSVGPYSLVTQQPLRGRSKHGGQRFGEMEVWALEGFGAAYTLQELITVKSDDIKGREQVMEAIQKNKAISLGTPESFKVLIRELQSLCLDVGVYSVEPSGRIKQIEIMNLP</sequence>
<dbReference type="Gene3D" id="3.90.1100.10">
    <property type="match status" value="2"/>
</dbReference>
<dbReference type="RefSeq" id="YP_009367782.1">
    <property type="nucleotide sequence ID" value="NC_034713.1"/>
</dbReference>
<evidence type="ECO:0000259" key="15">
    <source>
        <dbReference type="Pfam" id="PF04565"/>
    </source>
</evidence>
<dbReference type="InterPro" id="IPR037034">
    <property type="entry name" value="RNA_pol_Rpb2_2_sf"/>
</dbReference>
<comment type="subunit">
    <text evidence="7 9 10">In plastids the minimal PEP RNA polymerase catalytic core is composed of four subunits: alpha, beta, beta', and beta''. When a (nuclear-encoded) sigma factor is associated with the core the holoenzyme is formed, which can initiate transcription.</text>
</comment>
<feature type="domain" description="RNA polymerase Rpb2" evidence="15">
    <location>
        <begin position="454"/>
        <end position="522"/>
    </location>
</feature>
<dbReference type="InterPro" id="IPR007641">
    <property type="entry name" value="RNA_pol_Rpb2_7"/>
</dbReference>
<protein>
    <recommendedName>
        <fullName evidence="9">DNA-directed RNA polymerase subunit beta</fullName>
        <ecNumber evidence="9">2.7.7.6</ecNumber>
    </recommendedName>
    <alternativeName>
        <fullName evidence="9">PEP</fullName>
    </alternativeName>
    <alternativeName>
        <fullName evidence="9">Plastid-encoded RNA polymerase subunit beta</fullName>
        <shortName evidence="9">RNA polymerase subunit beta</shortName>
    </alternativeName>
</protein>
<dbReference type="Gene3D" id="2.40.270.10">
    <property type="entry name" value="DNA-directed RNA polymerase, subunit 2, domain 6"/>
    <property type="match status" value="1"/>
</dbReference>
<evidence type="ECO:0000256" key="1">
    <source>
        <dbReference type="ARBA" id="ARBA00004026"/>
    </source>
</evidence>
<dbReference type="GO" id="GO:0032549">
    <property type="term" value="F:ribonucleoside binding"/>
    <property type="evidence" value="ECO:0007669"/>
    <property type="project" value="InterPro"/>
</dbReference>
<dbReference type="InterPro" id="IPR042107">
    <property type="entry name" value="DNA-dir_RNA_pol_bsu_ext_1_sf"/>
</dbReference>
<evidence type="ECO:0000256" key="3">
    <source>
        <dbReference type="ARBA" id="ARBA00022478"/>
    </source>
</evidence>
<comment type="subcellular location">
    <subcellularLocation>
        <location evidence="9">Plastid</location>
        <location evidence="9">Chloroplast</location>
    </subcellularLocation>
</comment>
<organism evidence="16">
    <name type="scientific">Neodangemannia microcystis</name>
    <dbReference type="NCBI Taxonomy" id="173495"/>
    <lineage>
        <taxon>Eukaryota</taxon>
        <taxon>Viridiplantae</taxon>
        <taxon>Chlorophyta</taxon>
        <taxon>core chlorophytes</taxon>
        <taxon>Ulvophyceae</taxon>
        <taxon>OUU clade</taxon>
        <taxon>Oltmannsiellopsidales</taxon>
        <taxon>Oltmannsiellopsidaceae</taxon>
        <taxon>Neodangemannia</taxon>
    </lineage>
</organism>
<evidence type="ECO:0000256" key="4">
    <source>
        <dbReference type="ARBA" id="ARBA00022679"/>
    </source>
</evidence>
<feature type="domain" description="RNA polymerase Rpb2" evidence="14">
    <location>
        <begin position="128"/>
        <end position="209"/>
    </location>
</feature>
<dbReference type="GO" id="GO:0006351">
    <property type="term" value="P:DNA-templated transcription"/>
    <property type="evidence" value="ECO:0007669"/>
    <property type="project" value="UniProtKB-UniRule"/>
</dbReference>
<evidence type="ECO:0000313" key="16">
    <source>
        <dbReference type="EMBL" id="ARK14782.1"/>
    </source>
</evidence>
<accession>A0A1W6EH88</accession>
<keyword evidence="16" id="KW-0150">Chloroplast</keyword>
<name>A0A1W6EH88_9CHLO</name>
<keyword evidence="6 9" id="KW-0804">Transcription</keyword>
<dbReference type="GO" id="GO:0003899">
    <property type="term" value="F:DNA-directed RNA polymerase activity"/>
    <property type="evidence" value="ECO:0007669"/>
    <property type="project" value="UniProtKB-UniRule"/>
</dbReference>
<comment type="function">
    <text evidence="1 9 10">DNA-dependent RNA polymerase catalyzes the transcription of DNA into RNA using the four ribonucleoside triphosphates as substrates.</text>
</comment>
<comment type="catalytic activity">
    <reaction evidence="8 9 10">
        <text>RNA(n) + a ribonucleoside 5'-triphosphate = RNA(n+1) + diphosphate</text>
        <dbReference type="Rhea" id="RHEA:21248"/>
        <dbReference type="Rhea" id="RHEA-COMP:14527"/>
        <dbReference type="Rhea" id="RHEA-COMP:17342"/>
        <dbReference type="ChEBI" id="CHEBI:33019"/>
        <dbReference type="ChEBI" id="CHEBI:61557"/>
        <dbReference type="ChEBI" id="CHEBI:140395"/>
        <dbReference type="EC" id="2.7.7.6"/>
    </reaction>
</comment>
<dbReference type="SUPFAM" id="SSF64484">
    <property type="entry name" value="beta and beta-prime subunits of DNA dependent RNA-polymerase"/>
    <property type="match status" value="1"/>
</dbReference>
<feature type="domain" description="RNA polymerase Rpb2" evidence="14">
    <location>
        <begin position="288"/>
        <end position="396"/>
    </location>
</feature>
<dbReference type="Pfam" id="PF04560">
    <property type="entry name" value="RNA_pol_Rpb2_7"/>
    <property type="match status" value="1"/>
</dbReference>
<dbReference type="InterPro" id="IPR010243">
    <property type="entry name" value="RNA_pol_bsu_bac"/>
</dbReference>
<evidence type="ECO:0000259" key="14">
    <source>
        <dbReference type="Pfam" id="PF04561"/>
    </source>
</evidence>